<name>A0A6N9YU10_9ACTN</name>
<keyword evidence="2" id="KW-1185">Reference proteome</keyword>
<comment type="caution">
    <text evidence="1">The sequence shown here is derived from an EMBL/GenBank/DDBJ whole genome shotgun (WGS) entry which is preliminary data.</text>
</comment>
<dbReference type="AlphaFoldDB" id="A0A6N9YU10"/>
<gene>
    <name evidence="1" type="ORF">G1H11_24310</name>
</gene>
<dbReference type="EMBL" id="JAAGOB010000021">
    <property type="protein sequence ID" value="NED98427.1"/>
    <property type="molecule type" value="Genomic_DNA"/>
</dbReference>
<sequence length="184" mass="20279">MPVEFIGANPNVTLRRGEAIAGFVSLWEADWSVRGPGVAVLAWAEGDTRVRLLTPEPSLGTWLTGTFSRYFPELSELPEIAEPIECEVREWRISADHVRAKVTGEDGTRVGVTISQPFTTRPGHVTGWELGSATWTLSNLLSFCTEATVEIDEARVLGRVSVDEHGEKPSSTAFIATHETWTRE</sequence>
<dbReference type="Proteomes" id="UP000469185">
    <property type="component" value="Unassembled WGS sequence"/>
</dbReference>
<proteinExistence type="predicted"/>
<evidence type="ECO:0000313" key="2">
    <source>
        <dbReference type="Proteomes" id="UP000469185"/>
    </source>
</evidence>
<reference evidence="1 2" key="1">
    <citation type="submission" date="2020-02" db="EMBL/GenBank/DDBJ databases">
        <authorList>
            <person name="Li X.-J."/>
            <person name="Feng X.-M."/>
        </authorList>
    </citation>
    <scope>NUCLEOTIDE SEQUENCE [LARGE SCALE GENOMIC DNA]</scope>
    <source>
        <strain evidence="1 2">CGMCC 4.7225</strain>
    </source>
</reference>
<accession>A0A6N9YU10</accession>
<evidence type="ECO:0000313" key="1">
    <source>
        <dbReference type="EMBL" id="NED98427.1"/>
    </source>
</evidence>
<dbReference type="RefSeq" id="WP_163821221.1">
    <property type="nucleotide sequence ID" value="NZ_JAAGOB010000021.1"/>
</dbReference>
<organism evidence="1 2">
    <name type="scientific">Phytoactinopolyspora alkaliphila</name>
    <dbReference type="NCBI Taxonomy" id="1783498"/>
    <lineage>
        <taxon>Bacteria</taxon>
        <taxon>Bacillati</taxon>
        <taxon>Actinomycetota</taxon>
        <taxon>Actinomycetes</taxon>
        <taxon>Jiangellales</taxon>
        <taxon>Jiangellaceae</taxon>
        <taxon>Phytoactinopolyspora</taxon>
    </lineage>
</organism>
<protein>
    <submittedName>
        <fullName evidence="1">Uncharacterized protein</fullName>
    </submittedName>
</protein>